<dbReference type="SUPFAM" id="SSF82171">
    <property type="entry name" value="DPP6 N-terminal domain-like"/>
    <property type="match status" value="2"/>
</dbReference>
<dbReference type="Proteomes" id="UP000011543">
    <property type="component" value="Unassembled WGS sequence"/>
</dbReference>
<evidence type="ECO:0000313" key="5">
    <source>
        <dbReference type="EMBL" id="ELY32933.1"/>
    </source>
</evidence>
<evidence type="ECO:0000313" key="6">
    <source>
        <dbReference type="Proteomes" id="UP000001879"/>
    </source>
</evidence>
<dbReference type="OrthoDB" id="25019at2157"/>
<accession>D3SYN7</accession>
<dbReference type="RefSeq" id="WP_004214159.1">
    <property type="nucleotide sequence ID" value="NC_013922.1"/>
</dbReference>
<evidence type="ECO:0000256" key="2">
    <source>
        <dbReference type="ARBA" id="ARBA00022825"/>
    </source>
</evidence>
<organism evidence="4 6">
    <name type="scientific">Natrialba magadii (strain ATCC 43099 / DSM 3394 / CCM 3739 / CIP 104546 / IAM 13178 / JCM 8861 / NBRC 102185 / NCIMB 2190 / MS3)</name>
    <name type="common">Natronobacterium magadii</name>
    <dbReference type="NCBI Taxonomy" id="547559"/>
    <lineage>
        <taxon>Archaea</taxon>
        <taxon>Methanobacteriati</taxon>
        <taxon>Methanobacteriota</taxon>
        <taxon>Stenosarchaea group</taxon>
        <taxon>Halobacteria</taxon>
        <taxon>Halobacteriales</taxon>
        <taxon>Natrialbaceae</taxon>
        <taxon>Natrialba</taxon>
    </lineage>
</organism>
<gene>
    <name evidence="4" type="ordered locus">Nmag_0561</name>
    <name evidence="5" type="ORF">C500_03214</name>
</gene>
<reference evidence="4 6" key="2">
    <citation type="journal article" date="2012" name="BMC Genomics">
        <title>A comparative genomics perspective on the genetic content of the alkaliphilic haloarchaeon Natrialba magadii ATCC 43099T.</title>
        <authorList>
            <person name="Siddaramappa S."/>
            <person name="Challacombe J.F."/>
            <person name="Decastro R.E."/>
            <person name="Pfeiffer F."/>
            <person name="Sastre D.E."/>
            <person name="Gimenez M.I."/>
            <person name="Paggi R.A."/>
            <person name="Detter J.C."/>
            <person name="Davenport K.W."/>
            <person name="Goodwin L.A."/>
            <person name="Kyrpides N."/>
            <person name="Tapia R."/>
            <person name="Pitluck S."/>
            <person name="Lucas S."/>
            <person name="Woyke T."/>
            <person name="Maupin-Furlow J.A."/>
        </authorList>
    </citation>
    <scope>NUCLEOTIDE SEQUENCE [LARGE SCALE GENOMIC DNA]</scope>
    <source>
        <strain evidence="4">ATCC 43099</strain>
        <strain evidence="6">ATCC 43099 / DSM 3394 / CCM 3739 / CIP 104546 / IAM 13178 / JCM 8861 / NBRC 102185 / NCIMB 2190 / MS3</strain>
    </source>
</reference>
<dbReference type="AlphaFoldDB" id="D3SYN7"/>
<proteinExistence type="predicted"/>
<dbReference type="PANTHER" id="PTHR42776">
    <property type="entry name" value="SERINE PEPTIDASE S9 FAMILY MEMBER"/>
    <property type="match status" value="1"/>
</dbReference>
<evidence type="ECO:0000313" key="7">
    <source>
        <dbReference type="Proteomes" id="UP000011543"/>
    </source>
</evidence>
<dbReference type="Pfam" id="PF07676">
    <property type="entry name" value="PD40"/>
    <property type="match status" value="3"/>
</dbReference>
<evidence type="ECO:0000259" key="3">
    <source>
        <dbReference type="Pfam" id="PF00326"/>
    </source>
</evidence>
<dbReference type="Proteomes" id="UP000001879">
    <property type="component" value="Chromosome"/>
</dbReference>
<dbReference type="InterPro" id="IPR011659">
    <property type="entry name" value="WD40"/>
</dbReference>
<feature type="domain" description="Peptidase S9 prolyl oligopeptidase catalytic" evidence="3">
    <location>
        <begin position="440"/>
        <end position="655"/>
    </location>
</feature>
<dbReference type="GO" id="GO:0004252">
    <property type="term" value="F:serine-type endopeptidase activity"/>
    <property type="evidence" value="ECO:0007669"/>
    <property type="project" value="TreeGrafter"/>
</dbReference>
<dbReference type="STRING" id="547559.Nmag_0561"/>
<reference evidence="4" key="4">
    <citation type="submission" date="2016-09" db="EMBL/GenBank/DDBJ databases">
        <authorList>
            <person name="Pfeiffer F."/>
        </authorList>
    </citation>
    <scope>NUCLEOTIDE SEQUENCE</scope>
    <source>
        <strain evidence="4">ATCC 43099</strain>
    </source>
</reference>
<dbReference type="InterPro" id="IPR001375">
    <property type="entry name" value="Peptidase_S9_cat"/>
</dbReference>
<keyword evidence="2" id="KW-0720">Serine protease</keyword>
<dbReference type="HOGENOM" id="CLU_008615_3_2_2"/>
<dbReference type="InterPro" id="IPR029058">
    <property type="entry name" value="AB_hydrolase_fold"/>
</dbReference>
<evidence type="ECO:0000256" key="1">
    <source>
        <dbReference type="ARBA" id="ARBA00022801"/>
    </source>
</evidence>
<keyword evidence="2" id="KW-0645">Protease</keyword>
<dbReference type="InterPro" id="IPR011042">
    <property type="entry name" value="6-blade_b-propeller_TolB-like"/>
</dbReference>
<sequence>MAATDDLDTETADVLESLASLPTIAHPTISPDGSEIAFYYDETGRNELHVLDVETGTLEQWSDGDVPRNARWFLRWDADGDRVFFHQDEGGDEQNDIYALSRAGAVESVVEIDGQAVLNDVSDDGESLLFTSNRDGQMNAYRYDCTSEEVTKLTDYERAVGALSFSPDGERIAYATNETDDFDNIDVYVANADGSEPRNLSLGEVGAESAPMDWGPDGERLLVTDNTTDLSRAGVVDLAALDEIAVEADDDTESDAGDTDARAAADDAVTWFSDSDFEESPTGFLPGGERFFTLRDRAAQSIPVVYDIETGESRELDVPEGMTTVGRMGPSDVAIDENRLLLQHTSPTTRPELLVYDLATDEYETLLEAEYGPFSPEDFADAEYLTVQSDGVPETPAEAVDHEPADELEIGALLYDSGERPSPLLVKVHGGPRARDTKGFNLYTQMLVMQGFSVLEVNYRGSTGRGREFVEELLEDWGGAEQGDVATAAEHVLETRDWLDEDRVVVFGGSYGGYSAYWQTVQYPDLYDAGIAWIGLTDLEEQYETTMPHYRIELMEKYLGTPEENPDLYEERSPITHAKNLTAPLLMVHGVNDTRVPVSQARRYREALESLGYEFGPDGDVEYEELGEEGHASTDQRQQLRTFELLADFLDRRVDNEPADAAEHAADD</sequence>
<keyword evidence="6" id="KW-1185">Reference proteome</keyword>
<dbReference type="GO" id="GO:0006508">
    <property type="term" value="P:proteolysis"/>
    <property type="evidence" value="ECO:0007669"/>
    <property type="project" value="InterPro"/>
</dbReference>
<dbReference type="SUPFAM" id="SSF53474">
    <property type="entry name" value="alpha/beta-Hydrolases"/>
    <property type="match status" value="1"/>
</dbReference>
<dbReference type="Gene3D" id="3.40.50.1820">
    <property type="entry name" value="alpha/beta hydrolase"/>
    <property type="match status" value="1"/>
</dbReference>
<dbReference type="PaxDb" id="547559-Nmag_0561"/>
<dbReference type="ESTHER" id="natmm-d3syn7">
    <property type="family name" value="S9N_PREPL_Peptidase_S9"/>
</dbReference>
<reference evidence="6" key="1">
    <citation type="submission" date="2010-02" db="EMBL/GenBank/DDBJ databases">
        <title>Complete sequence of chromosome of Natrialba magadii ATCC 43099.</title>
        <authorList>
            <consortium name="US DOE Joint Genome Institute"/>
            <person name="Lucas S."/>
            <person name="Copeland A."/>
            <person name="Lapidus A."/>
            <person name="Cheng J.-F."/>
            <person name="Bruce D."/>
            <person name="Goodwin L."/>
            <person name="Pitluck S."/>
            <person name="Davenport K."/>
            <person name="Saunders E."/>
            <person name="Detter J.C."/>
            <person name="Han C."/>
            <person name="Tapia R."/>
            <person name="Land M."/>
            <person name="Hauser L."/>
            <person name="Kyrpides N."/>
            <person name="Mikhailova N."/>
            <person name="De Castro R.E."/>
            <person name="Maupin-Furlow J.A."/>
            <person name="Woyke T."/>
        </authorList>
    </citation>
    <scope>NUCLEOTIDE SEQUENCE [LARGE SCALE GENOMIC DNA]</scope>
    <source>
        <strain evidence="6">ATCC 43099 / DSM 3394 / CCM 3739 / CIP 104546 / IAM 13178 / JCM 8861 / NBRC 102185 / NCIMB 2190 / MS3</strain>
    </source>
</reference>
<name>D3SYN7_NATMM</name>
<evidence type="ECO:0000313" key="4">
    <source>
        <dbReference type="EMBL" id="ADD04148.1"/>
    </source>
</evidence>
<dbReference type="PATRIC" id="fig|547559.17.peg.611"/>
<dbReference type="EMBL" id="CP001932">
    <property type="protein sequence ID" value="ADD04148.1"/>
    <property type="molecule type" value="Genomic_DNA"/>
</dbReference>
<dbReference type="Gene3D" id="2.120.10.30">
    <property type="entry name" value="TolB, C-terminal domain"/>
    <property type="match status" value="2"/>
</dbReference>
<dbReference type="EMBL" id="AOHS01000011">
    <property type="protein sequence ID" value="ELY32933.1"/>
    <property type="molecule type" value="Genomic_DNA"/>
</dbReference>
<dbReference type="eggNOG" id="arCOG01646">
    <property type="taxonomic scope" value="Archaea"/>
</dbReference>
<keyword evidence="1" id="KW-0378">Hydrolase</keyword>
<dbReference type="KEGG" id="nmg:Nmag_0561"/>
<dbReference type="Pfam" id="PF00326">
    <property type="entry name" value="Peptidase_S9"/>
    <property type="match status" value="1"/>
</dbReference>
<reference evidence="5 7" key="3">
    <citation type="journal article" date="2014" name="PLoS Genet.">
        <title>Phylogenetically driven sequencing of extremely halophilic archaea reveals strategies for static and dynamic osmo-response.</title>
        <authorList>
            <person name="Becker E.A."/>
            <person name="Seitzer P.M."/>
            <person name="Tritt A."/>
            <person name="Larsen D."/>
            <person name="Krusor M."/>
            <person name="Yao A.I."/>
            <person name="Wu D."/>
            <person name="Madern D."/>
            <person name="Eisen J.A."/>
            <person name="Darling A.E."/>
            <person name="Facciotti M.T."/>
        </authorList>
    </citation>
    <scope>NUCLEOTIDE SEQUENCE [LARGE SCALE GENOMIC DNA]</scope>
    <source>
        <strain evidence="7">ATCC 43099 / DSM 3394 / CCM 3739 / CIP 104546 / IAM 13178 / JCM 8861 / NBRC 102185 / NCIMB 2190 / MS3</strain>
        <strain evidence="5">MS-3</strain>
    </source>
</reference>
<dbReference type="GeneID" id="8823388"/>
<dbReference type="PANTHER" id="PTHR42776:SF27">
    <property type="entry name" value="DIPEPTIDYL PEPTIDASE FAMILY MEMBER 6"/>
    <property type="match status" value="1"/>
</dbReference>
<protein>
    <submittedName>
        <fullName evidence="4">Peptidase S9 family protein</fullName>
    </submittedName>
    <submittedName>
        <fullName evidence="5">Peptidase S9 prolyl oligopeptidase active site domain-containing protein</fullName>
    </submittedName>
</protein>